<dbReference type="InterPro" id="IPR051786">
    <property type="entry name" value="ASN_synthetase/amidase"/>
</dbReference>
<evidence type="ECO:0000313" key="13">
    <source>
        <dbReference type="Proteomes" id="UP001302719"/>
    </source>
</evidence>
<keyword evidence="8" id="KW-0028">Amino-acid biosynthesis</keyword>
<dbReference type="Proteomes" id="UP001302719">
    <property type="component" value="Chromosome"/>
</dbReference>
<keyword evidence="5 9" id="KW-0067">ATP-binding</keyword>
<comment type="pathway">
    <text evidence="1">Amino-acid biosynthesis; L-asparagine biosynthesis; L-asparagine from L-aspartate (L-Gln route): step 1/1.</text>
</comment>
<evidence type="ECO:0000259" key="11">
    <source>
        <dbReference type="PROSITE" id="PS51278"/>
    </source>
</evidence>
<comment type="catalytic activity">
    <reaction evidence="7">
        <text>L-aspartate + L-glutamine + ATP + H2O = L-asparagine + L-glutamate + AMP + diphosphate + H(+)</text>
        <dbReference type="Rhea" id="RHEA:12228"/>
        <dbReference type="ChEBI" id="CHEBI:15377"/>
        <dbReference type="ChEBI" id="CHEBI:15378"/>
        <dbReference type="ChEBI" id="CHEBI:29985"/>
        <dbReference type="ChEBI" id="CHEBI:29991"/>
        <dbReference type="ChEBI" id="CHEBI:30616"/>
        <dbReference type="ChEBI" id="CHEBI:33019"/>
        <dbReference type="ChEBI" id="CHEBI:58048"/>
        <dbReference type="ChEBI" id="CHEBI:58359"/>
        <dbReference type="ChEBI" id="CHEBI:456215"/>
        <dbReference type="EC" id="6.3.5.4"/>
    </reaction>
</comment>
<dbReference type="SUPFAM" id="SSF52402">
    <property type="entry name" value="Adenine nucleotide alpha hydrolases-like"/>
    <property type="match status" value="1"/>
</dbReference>
<dbReference type="KEGG" id="nall:PP769_18385"/>
<comment type="similarity">
    <text evidence="2">Belongs to the asparagine synthetase family.</text>
</comment>
<dbReference type="Pfam" id="PF13537">
    <property type="entry name" value="GATase_7"/>
    <property type="match status" value="1"/>
</dbReference>
<dbReference type="EMBL" id="CP116967">
    <property type="protein sequence ID" value="WNM57917.1"/>
    <property type="molecule type" value="Genomic_DNA"/>
</dbReference>
<evidence type="ECO:0000256" key="5">
    <source>
        <dbReference type="ARBA" id="ARBA00022840"/>
    </source>
</evidence>
<dbReference type="PROSITE" id="PS51278">
    <property type="entry name" value="GATASE_TYPE_2"/>
    <property type="match status" value="1"/>
</dbReference>
<organism evidence="12 13">
    <name type="scientific">Candidatus Nitrospira allomarina</name>
    <dbReference type="NCBI Taxonomy" id="3020900"/>
    <lineage>
        <taxon>Bacteria</taxon>
        <taxon>Pseudomonadati</taxon>
        <taxon>Nitrospirota</taxon>
        <taxon>Nitrospiria</taxon>
        <taxon>Nitrospirales</taxon>
        <taxon>Nitrospiraceae</taxon>
        <taxon>Nitrospira</taxon>
    </lineage>
</organism>
<dbReference type="Pfam" id="PF00733">
    <property type="entry name" value="Asn_synthase"/>
    <property type="match status" value="1"/>
</dbReference>
<evidence type="ECO:0000256" key="2">
    <source>
        <dbReference type="ARBA" id="ARBA00005752"/>
    </source>
</evidence>
<dbReference type="InterPro" id="IPR029055">
    <property type="entry name" value="Ntn_hydrolases_N"/>
</dbReference>
<sequence length="621" mass="71325">MCAICGVVKMKDGELVEQRLLVQMRDSMVHRGPDSAGLFLNKHVGFGHRRLKIIDLHAGAQPMFNEDGTIAVVYNGEIYNFLELRDHLISKGHTFQTRCDTEVIVHAYEEYGIDCPKWFDGMFAFAIYDANNNSVFLARDRVGIKPLYFFVDQHQFLFASEVRAILRVLDHRPSTNIAALDFYVSVGYVPGQTTLFQGIQKLLPGYGLHLQEGQVTLSQYWDLRDGPPSAVSLEEAQEQYAELLQKSIKMSLMSDVPLGAFLSGGIDSSAVVAGMSQFNTEPVKTFSVGYRDDRGASELPYAKLIANKFHTDHHEYILESEEFFTSLDQLLEYTEEPIVESAAIALFHLSRLAKEHVTVILSGEGSDEILAGYPLYPIMKMLDRIHRVFGSIPIWILDCLSTLTKTNEKYTKYVDWMRMPLPKRYRGISSDVTPSIKGEMYQPAFASRLGHNSDMFFEHLFATLPQSSSLRKMGYVDIKSWLPDDLLVKADKMTMANSLELRVPFLDHHLLEFAMSLPDDYRLKGWEGKFILKKVMEKTLPHEIIYRKKKGFPVPVAKWFRENLYHQVRHVLLDSKSLTRNYFQESYIDNALKRHREGKEDLSRRLFSLIALEMWHKKYID</sequence>
<dbReference type="InterPro" id="IPR033738">
    <property type="entry name" value="AsnB_N"/>
</dbReference>
<evidence type="ECO:0000256" key="9">
    <source>
        <dbReference type="PIRSR" id="PIRSR001589-2"/>
    </source>
</evidence>
<dbReference type="EC" id="6.3.5.4" evidence="3"/>
<gene>
    <name evidence="12" type="primary">asnB</name>
    <name evidence="12" type="ORF">PP769_18385</name>
</gene>
<evidence type="ECO:0000256" key="4">
    <source>
        <dbReference type="ARBA" id="ARBA00022741"/>
    </source>
</evidence>
<keyword evidence="6 8" id="KW-0315">Glutamine amidotransferase</keyword>
<dbReference type="AlphaFoldDB" id="A0AA96GAU1"/>
<feature type="site" description="Important for beta-aspartyl-AMP intermediate formation" evidence="10">
    <location>
        <position position="364"/>
    </location>
</feature>
<dbReference type="NCBIfam" id="TIGR01536">
    <property type="entry name" value="asn_synth_AEB"/>
    <property type="match status" value="1"/>
</dbReference>
<dbReference type="SUPFAM" id="SSF56235">
    <property type="entry name" value="N-terminal nucleophile aminohydrolases (Ntn hydrolases)"/>
    <property type="match status" value="1"/>
</dbReference>
<dbReference type="Gene3D" id="3.40.50.620">
    <property type="entry name" value="HUPs"/>
    <property type="match status" value="1"/>
</dbReference>
<dbReference type="CDD" id="cd00712">
    <property type="entry name" value="AsnB"/>
    <property type="match status" value="1"/>
</dbReference>
<evidence type="ECO:0000256" key="7">
    <source>
        <dbReference type="ARBA" id="ARBA00048741"/>
    </source>
</evidence>
<dbReference type="GO" id="GO:0005524">
    <property type="term" value="F:ATP binding"/>
    <property type="evidence" value="ECO:0007669"/>
    <property type="project" value="UniProtKB-KW"/>
</dbReference>
<feature type="active site" description="For GATase activity" evidence="8">
    <location>
        <position position="2"/>
    </location>
</feature>
<feature type="binding site" evidence="9">
    <location>
        <position position="100"/>
    </location>
    <ligand>
        <name>L-glutamine</name>
        <dbReference type="ChEBI" id="CHEBI:58359"/>
    </ligand>
</feature>
<evidence type="ECO:0000313" key="12">
    <source>
        <dbReference type="EMBL" id="WNM57917.1"/>
    </source>
</evidence>
<dbReference type="GO" id="GO:0005829">
    <property type="term" value="C:cytosol"/>
    <property type="evidence" value="ECO:0007669"/>
    <property type="project" value="TreeGrafter"/>
</dbReference>
<dbReference type="InterPro" id="IPR017932">
    <property type="entry name" value="GATase_2_dom"/>
</dbReference>
<feature type="domain" description="Glutamine amidotransferase type-2" evidence="11">
    <location>
        <begin position="2"/>
        <end position="213"/>
    </location>
</feature>
<evidence type="ECO:0000256" key="8">
    <source>
        <dbReference type="PIRSR" id="PIRSR001589-1"/>
    </source>
</evidence>
<feature type="binding site" evidence="9">
    <location>
        <begin position="362"/>
        <end position="363"/>
    </location>
    <ligand>
        <name>ATP</name>
        <dbReference type="ChEBI" id="CHEBI:30616"/>
    </ligand>
</feature>
<evidence type="ECO:0000256" key="6">
    <source>
        <dbReference type="ARBA" id="ARBA00022962"/>
    </source>
</evidence>
<keyword evidence="8" id="KW-0061">Asparagine biosynthesis</keyword>
<name>A0AA96GAU1_9BACT</name>
<dbReference type="PIRSF" id="PIRSF001589">
    <property type="entry name" value="Asn_synthetase_glu-h"/>
    <property type="match status" value="1"/>
</dbReference>
<protein>
    <recommendedName>
        <fullName evidence="3">asparagine synthase (glutamine-hydrolyzing)</fullName>
        <ecNumber evidence="3">6.3.5.4</ecNumber>
    </recommendedName>
</protein>
<dbReference type="PANTHER" id="PTHR43284:SF1">
    <property type="entry name" value="ASPARAGINE SYNTHETASE"/>
    <property type="match status" value="1"/>
</dbReference>
<evidence type="ECO:0000256" key="1">
    <source>
        <dbReference type="ARBA" id="ARBA00005187"/>
    </source>
</evidence>
<dbReference type="InterPro" id="IPR006426">
    <property type="entry name" value="Asn_synth_AEB"/>
</dbReference>
<dbReference type="PANTHER" id="PTHR43284">
    <property type="entry name" value="ASPARAGINE SYNTHETASE (GLUTAMINE-HYDROLYZING)"/>
    <property type="match status" value="1"/>
</dbReference>
<proteinExistence type="inferred from homology"/>
<dbReference type="InterPro" id="IPR001962">
    <property type="entry name" value="Asn_synthase"/>
</dbReference>
<keyword evidence="12" id="KW-0436">Ligase</keyword>
<dbReference type="GO" id="GO:0006529">
    <property type="term" value="P:asparagine biosynthetic process"/>
    <property type="evidence" value="ECO:0007669"/>
    <property type="project" value="UniProtKB-KW"/>
</dbReference>
<evidence type="ECO:0000256" key="3">
    <source>
        <dbReference type="ARBA" id="ARBA00012737"/>
    </source>
</evidence>
<feature type="binding site" evidence="9">
    <location>
        <position position="288"/>
    </location>
    <ligand>
        <name>ATP</name>
        <dbReference type="ChEBI" id="CHEBI:30616"/>
    </ligand>
</feature>
<accession>A0AA96GAU1</accession>
<dbReference type="RefSeq" id="WP_312643000.1">
    <property type="nucleotide sequence ID" value="NZ_CP116967.1"/>
</dbReference>
<dbReference type="GO" id="GO:0004066">
    <property type="term" value="F:asparagine synthase (glutamine-hydrolyzing) activity"/>
    <property type="evidence" value="ECO:0007669"/>
    <property type="project" value="UniProtKB-EC"/>
</dbReference>
<dbReference type="CDD" id="cd01991">
    <property type="entry name" value="Asn_synthase_B_C"/>
    <property type="match status" value="1"/>
</dbReference>
<reference evidence="12 13" key="1">
    <citation type="submission" date="2023-01" db="EMBL/GenBank/DDBJ databases">
        <title>Cultivation and genomic characterization of new, ubiquitous marine nitrite-oxidizing bacteria from the Nitrospirales.</title>
        <authorList>
            <person name="Mueller A.J."/>
            <person name="Daebeler A."/>
            <person name="Herbold C.W."/>
            <person name="Kirkegaard R.H."/>
            <person name="Daims H."/>
        </authorList>
    </citation>
    <scope>NUCLEOTIDE SEQUENCE [LARGE SCALE GENOMIC DNA]</scope>
    <source>
        <strain evidence="12 13">VA</strain>
    </source>
</reference>
<dbReference type="Gene3D" id="3.60.20.10">
    <property type="entry name" value="Glutamine Phosphoribosylpyrophosphate, subunit 1, domain 1"/>
    <property type="match status" value="1"/>
</dbReference>
<keyword evidence="4 9" id="KW-0547">Nucleotide-binding</keyword>
<dbReference type="InterPro" id="IPR014729">
    <property type="entry name" value="Rossmann-like_a/b/a_fold"/>
</dbReference>
<evidence type="ECO:0000256" key="10">
    <source>
        <dbReference type="PIRSR" id="PIRSR001589-3"/>
    </source>
</evidence>
<keyword evidence="13" id="KW-1185">Reference proteome</keyword>